<evidence type="ECO:0000256" key="3">
    <source>
        <dbReference type="PROSITE-ProRule" id="PRU00191"/>
    </source>
</evidence>
<dbReference type="InterPro" id="IPR041604">
    <property type="entry name" value="EF-hand_12"/>
</dbReference>
<dbReference type="InterPro" id="IPR037059">
    <property type="entry name" value="RHD_DNA_bind_dom_sf"/>
</dbReference>
<protein>
    <recommendedName>
        <fullName evidence="4">SH2 domain-containing protein</fullName>
    </recommendedName>
</protein>
<dbReference type="SUPFAM" id="SSF49417">
    <property type="entry name" value="p53-like transcription factors"/>
    <property type="match status" value="1"/>
</dbReference>
<dbReference type="InterPro" id="IPR001217">
    <property type="entry name" value="STAT"/>
</dbReference>
<feature type="domain" description="SH2" evidence="4">
    <location>
        <begin position="341"/>
        <end position="441"/>
    </location>
</feature>
<dbReference type="GO" id="GO:0003700">
    <property type="term" value="F:DNA-binding transcription factor activity"/>
    <property type="evidence" value="ECO:0007669"/>
    <property type="project" value="InterPro"/>
</dbReference>
<reference evidence="5" key="1">
    <citation type="journal article" date="2020" name="J. Eukaryot. Microbiol.">
        <title>De novo Sequencing, Assembly and Annotation of the Transcriptome for the Free-Living Testate Amoeba Arcella intermedia.</title>
        <authorList>
            <person name="Ribeiro G.M."/>
            <person name="Porfirio-Sousa A.L."/>
            <person name="Maurer-Alcala X.X."/>
            <person name="Katz L.A."/>
            <person name="Lahr D.J.G."/>
        </authorList>
    </citation>
    <scope>NUCLEOTIDE SEQUENCE</scope>
</reference>
<organism evidence="5">
    <name type="scientific">Arcella intermedia</name>
    <dbReference type="NCBI Taxonomy" id="1963864"/>
    <lineage>
        <taxon>Eukaryota</taxon>
        <taxon>Amoebozoa</taxon>
        <taxon>Tubulinea</taxon>
        <taxon>Elardia</taxon>
        <taxon>Arcellinida</taxon>
        <taxon>Sphaerothecina</taxon>
        <taxon>Arcellidae</taxon>
        <taxon>Arcella</taxon>
    </lineage>
</organism>
<dbReference type="Pfam" id="PF18214">
    <property type="entry name" value="STATa_Ig"/>
    <property type="match status" value="1"/>
</dbReference>
<dbReference type="AlphaFoldDB" id="A0A6B2L2W2"/>
<dbReference type="InterPro" id="IPR041410">
    <property type="entry name" value="STATa_Ig"/>
</dbReference>
<dbReference type="PANTHER" id="PTHR11801">
    <property type="entry name" value="SIGNAL TRANSDUCER AND ACTIVATOR OF TRANSCRIPTION"/>
    <property type="match status" value="1"/>
</dbReference>
<keyword evidence="2 3" id="KW-0727">SH2 domain</keyword>
<dbReference type="Pfam" id="PF17901">
    <property type="entry name" value="EF-hand_12"/>
    <property type="match status" value="1"/>
</dbReference>
<evidence type="ECO:0000256" key="2">
    <source>
        <dbReference type="ARBA" id="ARBA00022999"/>
    </source>
</evidence>
<comment type="similarity">
    <text evidence="1">Belongs to the transcription factor STAT family.</text>
</comment>
<sequence length="473" mass="53685">MEESSHCLGVGEEFLNNMVDSLRRGSLPLSEHSATYWLQSLSKRKEITEGQIAKILNLESSNVLSCKALFQLSMHTNNLKKHLTIIDLNKKEIEHCLNSLEYGDMIFAALHISYSPFPSTVKQHVIVDPIEVNLLASARTEIQLLGPVKGELLSDWSLGNKKCSSPMQGQEEHFDDKGVATFSKLKFVVGTGRKMVNIKFRIPTQSNANMQTIESSQSEPFIVITNTKQWDEAQGILLKKDIFRGRLEVTIPYFCNIIQRHYIQSTRQDPLRIVRPLTPSDFDYLFSIKLGRSFPANKSSRSPPVSPGANILTQKDYDNIWSFFGPALQKLRYQKYLLPMWNSGLFWGFISKNESEKILQSSAIGTFVIRFSEESSDGTVAVAYKQSQIEIRHYRVRPKEIAGQGKSLLQFVRENRSLLYAVRMKVQEGLEVSWDIIEKHQALEMIGKKKKTARTGEGYDAEVLDLGIDMLAV</sequence>
<dbReference type="InterPro" id="IPR000980">
    <property type="entry name" value="SH2"/>
</dbReference>
<dbReference type="PROSITE" id="PS50001">
    <property type="entry name" value="SH2"/>
    <property type="match status" value="1"/>
</dbReference>
<dbReference type="InterPro" id="IPR008967">
    <property type="entry name" value="p53-like_TF_DNA-bd_sf"/>
</dbReference>
<dbReference type="GO" id="GO:0007165">
    <property type="term" value="P:signal transduction"/>
    <property type="evidence" value="ECO:0007669"/>
    <property type="project" value="InterPro"/>
</dbReference>
<dbReference type="Gene3D" id="1.10.238.10">
    <property type="entry name" value="EF-hand"/>
    <property type="match status" value="1"/>
</dbReference>
<proteinExistence type="inferred from homology"/>
<dbReference type="Gene3D" id="3.30.505.10">
    <property type="entry name" value="SH2 domain"/>
    <property type="match status" value="1"/>
</dbReference>
<name>A0A6B2L2W2_9EUKA</name>
<dbReference type="Pfam" id="PF00017">
    <property type="entry name" value="SH2"/>
    <property type="match status" value="1"/>
</dbReference>
<evidence type="ECO:0000259" key="4">
    <source>
        <dbReference type="PROSITE" id="PS50001"/>
    </source>
</evidence>
<dbReference type="EMBL" id="GIBP01002331">
    <property type="protein sequence ID" value="NDV31300.1"/>
    <property type="molecule type" value="Transcribed_RNA"/>
</dbReference>
<accession>A0A6B2L2W2</accession>
<dbReference type="Gene3D" id="2.60.40.340">
    <property type="entry name" value="Rel homology domain (RHD), DNA-binding domain"/>
    <property type="match status" value="1"/>
</dbReference>
<evidence type="ECO:0000256" key="1">
    <source>
        <dbReference type="ARBA" id="ARBA00005586"/>
    </source>
</evidence>
<evidence type="ECO:0000313" key="5">
    <source>
        <dbReference type="EMBL" id="NDV31300.1"/>
    </source>
</evidence>
<dbReference type="GO" id="GO:0003677">
    <property type="term" value="F:DNA binding"/>
    <property type="evidence" value="ECO:0007669"/>
    <property type="project" value="InterPro"/>
</dbReference>
<dbReference type="InterPro" id="IPR036860">
    <property type="entry name" value="SH2_dom_sf"/>
</dbReference>
<dbReference type="SUPFAM" id="SSF55550">
    <property type="entry name" value="SH2 domain"/>
    <property type="match status" value="1"/>
</dbReference>